<dbReference type="InterPro" id="IPR013328">
    <property type="entry name" value="6PGD_dom2"/>
</dbReference>
<evidence type="ECO:0000313" key="6">
    <source>
        <dbReference type="Proteomes" id="UP000821598"/>
    </source>
</evidence>
<dbReference type="InterPro" id="IPR008927">
    <property type="entry name" value="6-PGluconate_DH-like_C_sf"/>
</dbReference>
<accession>A0ABX2NUR1</accession>
<keyword evidence="2" id="KW-0520">NAD</keyword>
<dbReference type="Gene3D" id="3.40.50.720">
    <property type="entry name" value="NAD(P)-binding Rossmann-like Domain"/>
    <property type="match status" value="1"/>
</dbReference>
<keyword evidence="1" id="KW-0560">Oxidoreductase</keyword>
<dbReference type="InterPro" id="IPR036291">
    <property type="entry name" value="NAD(P)-bd_dom_sf"/>
</dbReference>
<reference evidence="5 6" key="1">
    <citation type="submission" date="2019-08" db="EMBL/GenBank/DDBJ databases">
        <title>Paraburkholderia simonii sp. nov. and P. youngii sp. nov. Brazilian and Mexican Mimosa-associated rhizobia.</title>
        <authorList>
            <person name="Mavima L."/>
            <person name="Beukes C.W."/>
            <person name="Palmer M."/>
            <person name="De Meyer S.E."/>
            <person name="James E.K."/>
            <person name="Maluk M."/>
            <person name="Avontuur J.R."/>
            <person name="Chan W.Y."/>
            <person name="Venter S.N."/>
            <person name="Steenkamp E.T."/>
        </authorList>
    </citation>
    <scope>NUCLEOTIDE SEQUENCE [LARGE SCALE GENOMIC DNA]</scope>
    <source>
        <strain evidence="5 6">JPY454</strain>
    </source>
</reference>
<evidence type="ECO:0000256" key="1">
    <source>
        <dbReference type="ARBA" id="ARBA00023002"/>
    </source>
</evidence>
<dbReference type="InterPro" id="IPR051265">
    <property type="entry name" value="HIBADH-related_NP60_sf"/>
</dbReference>
<keyword evidence="6" id="KW-1185">Reference proteome</keyword>
<dbReference type="PANTHER" id="PTHR43580">
    <property type="entry name" value="OXIDOREDUCTASE GLYR1-RELATED"/>
    <property type="match status" value="1"/>
</dbReference>
<comment type="caution">
    <text evidence="5">The sequence shown here is derived from an EMBL/GenBank/DDBJ whole genome shotgun (WGS) entry which is preliminary data.</text>
</comment>
<dbReference type="RefSeq" id="WP_176368977.1">
    <property type="nucleotide sequence ID" value="NZ_VOMC01000044.1"/>
</dbReference>
<feature type="domain" description="3-hydroxyisobutyrate dehydrogenase-like NAD-binding" evidence="4">
    <location>
        <begin position="166"/>
        <end position="284"/>
    </location>
</feature>
<organism evidence="5 6">
    <name type="scientific">Paraburkholderia youngii</name>
    <dbReference type="NCBI Taxonomy" id="2782701"/>
    <lineage>
        <taxon>Bacteria</taxon>
        <taxon>Pseudomonadati</taxon>
        <taxon>Pseudomonadota</taxon>
        <taxon>Betaproteobacteria</taxon>
        <taxon>Burkholderiales</taxon>
        <taxon>Burkholderiaceae</taxon>
        <taxon>Paraburkholderia</taxon>
    </lineage>
</organism>
<sequence length="296" mass="30489">MNMNVAVVGTGTMGSVMVRHLVRRGYTVTVWNRTRERAAAAIAAGGNWADTPADASRNADAVVVVLSGDETVLDVLVRSDGVLAGCRPGTVVIDMSTTAAATKSKAATSAAHAHVDFLDAPFFGSLKEAEAGGLWPVVGGDSDVLARVSPVLEAFSDRIFHVGPVGAAATVKLAGNLLVLTMVEHLAASLAMIEANDGDPKILLELLGITGFRSPLYQAKGKQMIDGDFAPRGSVDTAIKDLGLIVGAAEAAGIPTAGLTDIRARYLRARELGGGELDMASVIAAEREHAGVAVHS</sequence>
<dbReference type="SUPFAM" id="SSF51735">
    <property type="entry name" value="NAD(P)-binding Rossmann-fold domains"/>
    <property type="match status" value="1"/>
</dbReference>
<dbReference type="EMBL" id="VOMC01000044">
    <property type="protein sequence ID" value="NVI08211.1"/>
    <property type="molecule type" value="Genomic_DNA"/>
</dbReference>
<evidence type="ECO:0000259" key="4">
    <source>
        <dbReference type="Pfam" id="PF14833"/>
    </source>
</evidence>
<dbReference type="InterPro" id="IPR015815">
    <property type="entry name" value="HIBADH-related"/>
</dbReference>
<dbReference type="Pfam" id="PF14833">
    <property type="entry name" value="NAD_binding_11"/>
    <property type="match status" value="1"/>
</dbReference>
<proteinExistence type="predicted"/>
<dbReference type="SUPFAM" id="SSF48179">
    <property type="entry name" value="6-phosphogluconate dehydrogenase C-terminal domain-like"/>
    <property type="match status" value="1"/>
</dbReference>
<dbReference type="InterPro" id="IPR006115">
    <property type="entry name" value="6PGDH_NADP-bd"/>
</dbReference>
<dbReference type="Proteomes" id="UP000821598">
    <property type="component" value="Unassembled WGS sequence"/>
</dbReference>
<dbReference type="PIRSF" id="PIRSF000103">
    <property type="entry name" value="HIBADH"/>
    <property type="match status" value="1"/>
</dbReference>
<gene>
    <name evidence="5" type="ORF">FSB64_31560</name>
</gene>
<protein>
    <submittedName>
        <fullName evidence="5">NAD(P)-dependent oxidoreductase</fullName>
    </submittedName>
</protein>
<evidence type="ECO:0000256" key="2">
    <source>
        <dbReference type="ARBA" id="ARBA00023027"/>
    </source>
</evidence>
<dbReference type="PANTHER" id="PTHR43580:SF2">
    <property type="entry name" value="CYTOKINE-LIKE NUCLEAR FACTOR N-PAC"/>
    <property type="match status" value="1"/>
</dbReference>
<dbReference type="Gene3D" id="1.10.1040.10">
    <property type="entry name" value="N-(1-d-carboxylethyl)-l-norvaline Dehydrogenase, domain 2"/>
    <property type="match status" value="1"/>
</dbReference>
<dbReference type="InterPro" id="IPR029154">
    <property type="entry name" value="HIBADH-like_NADP-bd"/>
</dbReference>
<evidence type="ECO:0000259" key="3">
    <source>
        <dbReference type="Pfam" id="PF03446"/>
    </source>
</evidence>
<dbReference type="Pfam" id="PF03446">
    <property type="entry name" value="NAD_binding_2"/>
    <property type="match status" value="1"/>
</dbReference>
<name>A0ABX2NUR1_9BURK</name>
<feature type="domain" description="6-phosphogluconate dehydrogenase NADP-binding" evidence="3">
    <location>
        <begin position="4"/>
        <end position="163"/>
    </location>
</feature>
<evidence type="ECO:0000313" key="5">
    <source>
        <dbReference type="EMBL" id="NVI08211.1"/>
    </source>
</evidence>